<dbReference type="InterPro" id="IPR011050">
    <property type="entry name" value="Pectin_lyase_fold/virulence"/>
</dbReference>
<dbReference type="Proteomes" id="UP001386955">
    <property type="component" value="Unassembled WGS sequence"/>
</dbReference>
<comment type="subcellular location">
    <subcellularLocation>
        <location evidence="1">Secreted</location>
        <location evidence="1">Cell wall</location>
    </subcellularLocation>
</comment>
<comment type="caution">
    <text evidence="10">The sequence shown here is derived from an EMBL/GenBank/DDBJ whole genome shotgun (WGS) entry which is preliminary data.</text>
</comment>
<dbReference type="Gene3D" id="2.160.20.10">
    <property type="entry name" value="Single-stranded right-handed beta-helix, Pectin lyase-like"/>
    <property type="match status" value="1"/>
</dbReference>
<gene>
    <name evidence="10" type="ORF">VNO78_26275</name>
</gene>
<dbReference type="AlphaFoldDB" id="A0AAN9RZB0"/>
<dbReference type="InterPro" id="IPR000743">
    <property type="entry name" value="Glyco_hydro_28"/>
</dbReference>
<reference evidence="10 11" key="1">
    <citation type="submission" date="2024-01" db="EMBL/GenBank/DDBJ databases">
        <title>The genomes of 5 underutilized Papilionoideae crops provide insights into root nodulation and disease resistanc.</title>
        <authorList>
            <person name="Jiang F."/>
        </authorList>
    </citation>
    <scope>NUCLEOTIDE SEQUENCE [LARGE SCALE GENOMIC DNA]</scope>
    <source>
        <strain evidence="10">DUOXIRENSHENG_FW03</strain>
        <tissue evidence="10">Leaves</tissue>
    </source>
</reference>
<evidence type="ECO:0000256" key="4">
    <source>
        <dbReference type="ARBA" id="ARBA00022525"/>
    </source>
</evidence>
<keyword evidence="5 9" id="KW-0378">Hydrolase</keyword>
<proteinExistence type="inferred from homology"/>
<evidence type="ECO:0000256" key="2">
    <source>
        <dbReference type="ARBA" id="ARBA00008834"/>
    </source>
</evidence>
<sequence length="344" mass="37077">MHRWPIQIQNSSYNVMDFGAHGDGNSDDSQAFLSAWQKTCETQVTATLVIPAKGVFMVKNIILKGPCKATQINIQLHGKIIAPSKDAWEKGVTIEDNSFLIMISNVNGLVVDGTGGQIDGLGSDWWKCSTCQRPEVISFKGCNDLKVNKLTIINSPRVHISVNSCKGAIFSNINIYAPHDSPNTDGFDISASNNVLIQDSNIQTGDDCIAIIGGSSYINVTRVFCGPGHGISIGSLGRNGAHETVENVYVRNCTFKNTQNGARIKTFKNAGIQVSDVTFRGFHGTSANDLAINLACNSLSCFNIVLDNIKIVSSLPRKPAYCSCSNVHGRSTSTEPSCSKCLLK</sequence>
<dbReference type="GO" id="GO:0005975">
    <property type="term" value="P:carbohydrate metabolic process"/>
    <property type="evidence" value="ECO:0007669"/>
    <property type="project" value="InterPro"/>
</dbReference>
<dbReference type="InterPro" id="IPR006626">
    <property type="entry name" value="PbH1"/>
</dbReference>
<dbReference type="InterPro" id="IPR012334">
    <property type="entry name" value="Pectin_lyas_fold"/>
</dbReference>
<dbReference type="GO" id="GO:0004650">
    <property type="term" value="F:polygalacturonase activity"/>
    <property type="evidence" value="ECO:0007669"/>
    <property type="project" value="InterPro"/>
</dbReference>
<comment type="similarity">
    <text evidence="2 9">Belongs to the glycosyl hydrolase 28 family.</text>
</comment>
<evidence type="ECO:0000256" key="9">
    <source>
        <dbReference type="RuleBase" id="RU361169"/>
    </source>
</evidence>
<organism evidence="10 11">
    <name type="scientific">Psophocarpus tetragonolobus</name>
    <name type="common">Winged bean</name>
    <name type="synonym">Dolichos tetragonolobus</name>
    <dbReference type="NCBI Taxonomy" id="3891"/>
    <lineage>
        <taxon>Eukaryota</taxon>
        <taxon>Viridiplantae</taxon>
        <taxon>Streptophyta</taxon>
        <taxon>Embryophyta</taxon>
        <taxon>Tracheophyta</taxon>
        <taxon>Spermatophyta</taxon>
        <taxon>Magnoliopsida</taxon>
        <taxon>eudicotyledons</taxon>
        <taxon>Gunneridae</taxon>
        <taxon>Pentapetalae</taxon>
        <taxon>rosids</taxon>
        <taxon>fabids</taxon>
        <taxon>Fabales</taxon>
        <taxon>Fabaceae</taxon>
        <taxon>Papilionoideae</taxon>
        <taxon>50 kb inversion clade</taxon>
        <taxon>NPAAA clade</taxon>
        <taxon>indigoferoid/millettioid clade</taxon>
        <taxon>Phaseoleae</taxon>
        <taxon>Psophocarpus</taxon>
    </lineage>
</organism>
<keyword evidence="3" id="KW-0134">Cell wall</keyword>
<evidence type="ECO:0000256" key="1">
    <source>
        <dbReference type="ARBA" id="ARBA00004191"/>
    </source>
</evidence>
<keyword evidence="6 9" id="KW-0326">Glycosidase</keyword>
<protein>
    <recommendedName>
        <fullName evidence="12">Polygalacturonase</fullName>
    </recommendedName>
</protein>
<keyword evidence="7" id="KW-0961">Cell wall biogenesis/degradation</keyword>
<keyword evidence="4" id="KW-0964">Secreted</keyword>
<dbReference type="Pfam" id="PF00295">
    <property type="entry name" value="Glyco_hydro_28"/>
    <property type="match status" value="1"/>
</dbReference>
<dbReference type="SMART" id="SM00710">
    <property type="entry name" value="PbH1"/>
    <property type="match status" value="5"/>
</dbReference>
<dbReference type="PANTHER" id="PTHR31375">
    <property type="match status" value="1"/>
</dbReference>
<keyword evidence="11" id="KW-1185">Reference proteome</keyword>
<evidence type="ECO:0000313" key="10">
    <source>
        <dbReference type="EMBL" id="KAK7386215.1"/>
    </source>
</evidence>
<name>A0AAN9RZB0_PSOTE</name>
<dbReference type="EMBL" id="JAYMYS010000007">
    <property type="protein sequence ID" value="KAK7386215.1"/>
    <property type="molecule type" value="Genomic_DNA"/>
</dbReference>
<dbReference type="PROSITE" id="PS00502">
    <property type="entry name" value="POLYGALACTURONASE"/>
    <property type="match status" value="1"/>
</dbReference>
<evidence type="ECO:0000256" key="5">
    <source>
        <dbReference type="ARBA" id="ARBA00022801"/>
    </source>
</evidence>
<dbReference type="GO" id="GO:0071555">
    <property type="term" value="P:cell wall organization"/>
    <property type="evidence" value="ECO:0007669"/>
    <property type="project" value="UniProtKB-KW"/>
</dbReference>
<evidence type="ECO:0000256" key="6">
    <source>
        <dbReference type="ARBA" id="ARBA00023295"/>
    </source>
</evidence>
<evidence type="ECO:0000313" key="11">
    <source>
        <dbReference type="Proteomes" id="UP001386955"/>
    </source>
</evidence>
<evidence type="ECO:0000256" key="7">
    <source>
        <dbReference type="ARBA" id="ARBA00023316"/>
    </source>
</evidence>
<feature type="active site" evidence="8">
    <location>
        <position position="229"/>
    </location>
</feature>
<accession>A0AAN9RZB0</accession>
<evidence type="ECO:0008006" key="12">
    <source>
        <dbReference type="Google" id="ProtNLM"/>
    </source>
</evidence>
<evidence type="ECO:0000256" key="3">
    <source>
        <dbReference type="ARBA" id="ARBA00022512"/>
    </source>
</evidence>
<evidence type="ECO:0000256" key="8">
    <source>
        <dbReference type="PROSITE-ProRule" id="PRU10052"/>
    </source>
</evidence>
<dbReference type="SUPFAM" id="SSF51126">
    <property type="entry name" value="Pectin lyase-like"/>
    <property type="match status" value="1"/>
</dbReference>